<protein>
    <submittedName>
        <fullName evidence="4">M15 family metallopeptidase</fullName>
    </submittedName>
</protein>
<accession>A0ABW2ATY7</accession>
<dbReference type="Proteomes" id="UP001596356">
    <property type="component" value="Unassembled WGS sequence"/>
</dbReference>
<sequence length="290" mass="30992">MAMVSAFASAMLAATPVAAMSAVPAQSATATASCVVFAVRTGDTGAAVSVVQSRLRITADGVFGAVTARAVKTFQAGHKLVADGVVGPLTWAALGGFPCSAVGSQAVATVTGISSAVAARMRYSYRLGCPVPLSSLRYLRLPYWGWDGRYHVGELVVNSSIATVTAKTFTTLATQRFPIQQLRLVDDFKGDDDASVRANNTSAFNCRKITNGSTWSQHAYGRAIDVNPWVNPYVFHGRPQFDTFTHVARTAGKGKILRGDATYRAFIASRFSWGGDWKNGVLDYQHFEHA</sequence>
<evidence type="ECO:0000313" key="5">
    <source>
        <dbReference type="Proteomes" id="UP001596356"/>
    </source>
</evidence>
<dbReference type="InterPro" id="IPR009045">
    <property type="entry name" value="Zn_M74/Hedgehog-like"/>
</dbReference>
<dbReference type="InterPro" id="IPR036366">
    <property type="entry name" value="PGBDSf"/>
</dbReference>
<name>A0ABW2ATY7_9MICO</name>
<gene>
    <name evidence="4" type="ORF">ACFQBT_09995</name>
</gene>
<dbReference type="Gene3D" id="1.10.101.10">
    <property type="entry name" value="PGBD-like superfamily/PGBD"/>
    <property type="match status" value="1"/>
</dbReference>
<dbReference type="RefSeq" id="WP_377822384.1">
    <property type="nucleotide sequence ID" value="NZ_JBHSWJ010000002.1"/>
</dbReference>
<dbReference type="EMBL" id="JBHSWJ010000002">
    <property type="protein sequence ID" value="MFC6714123.1"/>
    <property type="molecule type" value="Genomic_DNA"/>
</dbReference>
<dbReference type="Pfam" id="PF13539">
    <property type="entry name" value="Peptidase_M15_4"/>
    <property type="match status" value="1"/>
</dbReference>
<reference evidence="5" key="1">
    <citation type="journal article" date="2019" name="Int. J. Syst. Evol. Microbiol.">
        <title>The Global Catalogue of Microorganisms (GCM) 10K type strain sequencing project: providing services to taxonomists for standard genome sequencing and annotation.</title>
        <authorList>
            <consortium name="The Broad Institute Genomics Platform"/>
            <consortium name="The Broad Institute Genome Sequencing Center for Infectious Disease"/>
            <person name="Wu L."/>
            <person name="Ma J."/>
        </authorList>
    </citation>
    <scope>NUCLEOTIDE SEQUENCE [LARGE SCALE GENOMIC DNA]</scope>
    <source>
        <strain evidence="5">NBRC 106593</strain>
    </source>
</reference>
<evidence type="ECO:0000259" key="2">
    <source>
        <dbReference type="Pfam" id="PF01471"/>
    </source>
</evidence>
<feature type="chain" id="PRO_5046400146" evidence="1">
    <location>
        <begin position="22"/>
        <end position="290"/>
    </location>
</feature>
<keyword evidence="1" id="KW-0732">Signal</keyword>
<feature type="domain" description="Peptidase M15C" evidence="3">
    <location>
        <begin position="211"/>
        <end position="288"/>
    </location>
</feature>
<dbReference type="Pfam" id="PF01471">
    <property type="entry name" value="PG_binding_1"/>
    <property type="match status" value="1"/>
</dbReference>
<dbReference type="InterPro" id="IPR036365">
    <property type="entry name" value="PGBD-like_sf"/>
</dbReference>
<organism evidence="4 5">
    <name type="scientific">Branchiibius cervicis</name>
    <dbReference type="NCBI Taxonomy" id="908252"/>
    <lineage>
        <taxon>Bacteria</taxon>
        <taxon>Bacillati</taxon>
        <taxon>Actinomycetota</taxon>
        <taxon>Actinomycetes</taxon>
        <taxon>Micrococcales</taxon>
        <taxon>Dermacoccaceae</taxon>
        <taxon>Branchiibius</taxon>
    </lineage>
</organism>
<dbReference type="Gene3D" id="3.30.1380.10">
    <property type="match status" value="1"/>
</dbReference>
<feature type="domain" description="Peptidoglycan binding-like" evidence="2">
    <location>
        <begin position="57"/>
        <end position="94"/>
    </location>
</feature>
<evidence type="ECO:0000259" key="3">
    <source>
        <dbReference type="Pfam" id="PF13539"/>
    </source>
</evidence>
<dbReference type="InterPro" id="IPR039561">
    <property type="entry name" value="Peptidase_M15C"/>
</dbReference>
<dbReference type="InterPro" id="IPR002477">
    <property type="entry name" value="Peptidoglycan-bd-like"/>
</dbReference>
<feature type="signal peptide" evidence="1">
    <location>
        <begin position="1"/>
        <end position="21"/>
    </location>
</feature>
<dbReference type="SUPFAM" id="SSF47090">
    <property type="entry name" value="PGBD-like"/>
    <property type="match status" value="1"/>
</dbReference>
<dbReference type="SUPFAM" id="SSF55166">
    <property type="entry name" value="Hedgehog/DD-peptidase"/>
    <property type="match status" value="1"/>
</dbReference>
<evidence type="ECO:0000313" key="4">
    <source>
        <dbReference type="EMBL" id="MFC6714123.1"/>
    </source>
</evidence>
<comment type="caution">
    <text evidence="4">The sequence shown here is derived from an EMBL/GenBank/DDBJ whole genome shotgun (WGS) entry which is preliminary data.</text>
</comment>
<proteinExistence type="predicted"/>
<evidence type="ECO:0000256" key="1">
    <source>
        <dbReference type="SAM" id="SignalP"/>
    </source>
</evidence>
<keyword evidence="5" id="KW-1185">Reference proteome</keyword>